<proteinExistence type="predicted"/>
<accession>A0A0J6V634</accession>
<name>A0A0J6V634_9HYPH</name>
<evidence type="ECO:0000313" key="1">
    <source>
        <dbReference type="EMBL" id="KMO34376.1"/>
    </source>
</evidence>
<gene>
    <name evidence="1" type="ORF">VP06_14395</name>
</gene>
<dbReference type="InterPro" id="IPR010982">
    <property type="entry name" value="Lambda_DNA-bd_dom_sf"/>
</dbReference>
<dbReference type="EMBL" id="LABX01000105">
    <property type="protein sequence ID" value="KMO34376.1"/>
    <property type="molecule type" value="Genomic_DNA"/>
</dbReference>
<dbReference type="PATRIC" id="fig|270351.6.peg.274"/>
<dbReference type="OrthoDB" id="8006027at2"/>
<sequence length="101" mass="10686">MRAARWDRGASRLKPGDLVGVSDHQIMKCELGQDHVGAGLLWKICSILQCPFDSLLSSAQAGRVVAVVEPAPDDAPLPGGQAILAAFRSITPPAVRSGWRA</sequence>
<comment type="caution">
    <text evidence="1">The sequence shown here is derived from an EMBL/GenBank/DDBJ whole genome shotgun (WGS) entry which is preliminary data.</text>
</comment>
<protein>
    <recommendedName>
        <fullName evidence="3">HTH cro/C1-type domain-containing protein</fullName>
    </recommendedName>
</protein>
<reference evidence="1 2" key="1">
    <citation type="submission" date="2015-03" db="EMBL/GenBank/DDBJ databases">
        <title>Genome sequencing of Methylobacterium aquaticum DSM16371 type strain.</title>
        <authorList>
            <person name="Chaudhry V."/>
            <person name="Patil P.B."/>
        </authorList>
    </citation>
    <scope>NUCLEOTIDE SEQUENCE [LARGE SCALE GENOMIC DNA]</scope>
    <source>
        <strain evidence="1 2">DSM 16371</strain>
    </source>
</reference>
<evidence type="ECO:0008006" key="3">
    <source>
        <dbReference type="Google" id="ProtNLM"/>
    </source>
</evidence>
<dbReference type="GO" id="GO:0003677">
    <property type="term" value="F:DNA binding"/>
    <property type="evidence" value="ECO:0007669"/>
    <property type="project" value="InterPro"/>
</dbReference>
<organism evidence="1 2">
    <name type="scientific">Methylobacterium aquaticum</name>
    <dbReference type="NCBI Taxonomy" id="270351"/>
    <lineage>
        <taxon>Bacteria</taxon>
        <taxon>Pseudomonadati</taxon>
        <taxon>Pseudomonadota</taxon>
        <taxon>Alphaproteobacteria</taxon>
        <taxon>Hyphomicrobiales</taxon>
        <taxon>Methylobacteriaceae</taxon>
        <taxon>Methylobacterium</taxon>
    </lineage>
</organism>
<evidence type="ECO:0000313" key="2">
    <source>
        <dbReference type="Proteomes" id="UP000035929"/>
    </source>
</evidence>
<dbReference type="AlphaFoldDB" id="A0A0J6V634"/>
<dbReference type="Gene3D" id="1.10.260.40">
    <property type="entry name" value="lambda repressor-like DNA-binding domains"/>
    <property type="match status" value="1"/>
</dbReference>
<dbReference type="RefSeq" id="WP_048464455.1">
    <property type="nucleotide sequence ID" value="NZ_LABX01000105.1"/>
</dbReference>
<dbReference type="SUPFAM" id="SSF47413">
    <property type="entry name" value="lambda repressor-like DNA-binding domains"/>
    <property type="match status" value="1"/>
</dbReference>
<dbReference type="Proteomes" id="UP000035929">
    <property type="component" value="Unassembled WGS sequence"/>
</dbReference>